<feature type="domain" description="U1 small nuclear ribonucleoprotein of 70kDa N-terminal" evidence="2">
    <location>
        <begin position="8"/>
        <end position="96"/>
    </location>
</feature>
<feature type="region of interest" description="Disordered" evidence="1">
    <location>
        <begin position="92"/>
        <end position="111"/>
    </location>
</feature>
<dbReference type="STRING" id="2903.R1E7U7"/>
<protein>
    <recommendedName>
        <fullName evidence="2">U1 small nuclear ribonucleoprotein of 70kDa N-terminal domain-containing protein</fullName>
    </recommendedName>
</protein>
<dbReference type="EnsemblProtists" id="EOD19076">
    <property type="protein sequence ID" value="EOD19076"/>
    <property type="gene ID" value="EMIHUDRAFT_243302"/>
</dbReference>
<dbReference type="KEGG" id="ehx:EMIHUDRAFT_243302"/>
<reference evidence="4" key="1">
    <citation type="journal article" date="2013" name="Nature">
        <title>Pan genome of the phytoplankton Emiliania underpins its global distribution.</title>
        <authorList>
            <person name="Read B.A."/>
            <person name="Kegel J."/>
            <person name="Klute M.J."/>
            <person name="Kuo A."/>
            <person name="Lefebvre S.C."/>
            <person name="Maumus F."/>
            <person name="Mayer C."/>
            <person name="Miller J."/>
            <person name="Monier A."/>
            <person name="Salamov A."/>
            <person name="Young J."/>
            <person name="Aguilar M."/>
            <person name="Claverie J.M."/>
            <person name="Frickenhaus S."/>
            <person name="Gonzalez K."/>
            <person name="Herman E.K."/>
            <person name="Lin Y.C."/>
            <person name="Napier J."/>
            <person name="Ogata H."/>
            <person name="Sarno A.F."/>
            <person name="Shmutz J."/>
            <person name="Schroeder D."/>
            <person name="de Vargas C."/>
            <person name="Verret F."/>
            <person name="von Dassow P."/>
            <person name="Valentin K."/>
            <person name="Van de Peer Y."/>
            <person name="Wheeler G."/>
            <person name="Dacks J.B."/>
            <person name="Delwiche C.F."/>
            <person name="Dyhrman S.T."/>
            <person name="Glockner G."/>
            <person name="John U."/>
            <person name="Richards T."/>
            <person name="Worden A.Z."/>
            <person name="Zhang X."/>
            <person name="Grigoriev I.V."/>
            <person name="Allen A.E."/>
            <person name="Bidle K."/>
            <person name="Borodovsky M."/>
            <person name="Bowler C."/>
            <person name="Brownlee C."/>
            <person name="Cock J.M."/>
            <person name="Elias M."/>
            <person name="Gladyshev V.N."/>
            <person name="Groth M."/>
            <person name="Guda C."/>
            <person name="Hadaegh A."/>
            <person name="Iglesias-Rodriguez M.D."/>
            <person name="Jenkins J."/>
            <person name="Jones B.M."/>
            <person name="Lawson T."/>
            <person name="Leese F."/>
            <person name="Lindquist E."/>
            <person name="Lobanov A."/>
            <person name="Lomsadze A."/>
            <person name="Malik S.B."/>
            <person name="Marsh M.E."/>
            <person name="Mackinder L."/>
            <person name="Mock T."/>
            <person name="Mueller-Roeber B."/>
            <person name="Pagarete A."/>
            <person name="Parker M."/>
            <person name="Probert I."/>
            <person name="Quesneville H."/>
            <person name="Raines C."/>
            <person name="Rensing S.A."/>
            <person name="Riano-Pachon D.M."/>
            <person name="Richier S."/>
            <person name="Rokitta S."/>
            <person name="Shiraiwa Y."/>
            <person name="Soanes D.M."/>
            <person name="van der Giezen M."/>
            <person name="Wahlund T.M."/>
            <person name="Williams B."/>
            <person name="Wilson W."/>
            <person name="Wolfe G."/>
            <person name="Wurch L.L."/>
        </authorList>
    </citation>
    <scope>NUCLEOTIDE SEQUENCE</scope>
</reference>
<evidence type="ECO:0000313" key="3">
    <source>
        <dbReference type="EnsemblProtists" id="EOD19076"/>
    </source>
</evidence>
<name>A0A0D3J6E1_EMIH1</name>
<dbReference type="PaxDb" id="2903-EOD19076"/>
<dbReference type="AlphaFoldDB" id="A0A0D3J6E1"/>
<dbReference type="RefSeq" id="XP_005771505.1">
    <property type="nucleotide sequence ID" value="XM_005771448.1"/>
</dbReference>
<keyword evidence="4" id="KW-1185">Reference proteome</keyword>
<evidence type="ECO:0000256" key="1">
    <source>
        <dbReference type="SAM" id="MobiDB-lite"/>
    </source>
</evidence>
<dbReference type="HOGENOM" id="CLU_045151_5_1_1"/>
<feature type="region of interest" description="Disordered" evidence="1">
    <location>
        <begin position="48"/>
        <end position="83"/>
    </location>
</feature>
<proteinExistence type="predicted"/>
<sequence length="111" mass="12101">MSSAVAQALPPSILALFAPRPPPPFKPAPEKRKMPRYGTVAHLVSEFEEPSATPAPKPAAVVESKEARRARKAEKRKAKGEADLEAKVEAYDPNEDSKIKGDPYKTLFCSD</sequence>
<dbReference type="GeneID" id="17264621"/>
<dbReference type="Pfam" id="PF12220">
    <property type="entry name" value="U1snRNP70_N"/>
    <property type="match status" value="1"/>
</dbReference>
<organism evidence="3 4">
    <name type="scientific">Emiliania huxleyi (strain CCMP1516)</name>
    <dbReference type="NCBI Taxonomy" id="280463"/>
    <lineage>
        <taxon>Eukaryota</taxon>
        <taxon>Haptista</taxon>
        <taxon>Haptophyta</taxon>
        <taxon>Prymnesiophyceae</taxon>
        <taxon>Isochrysidales</taxon>
        <taxon>Noelaerhabdaceae</taxon>
        <taxon>Emiliania</taxon>
    </lineage>
</organism>
<reference evidence="3" key="2">
    <citation type="submission" date="2024-10" db="UniProtKB">
        <authorList>
            <consortium name="EnsemblProtists"/>
        </authorList>
    </citation>
    <scope>IDENTIFICATION</scope>
</reference>
<dbReference type="InterPro" id="IPR022023">
    <property type="entry name" value="U1snRNP70_N"/>
</dbReference>
<accession>A0A0D3J6E1</accession>
<feature type="region of interest" description="Disordered" evidence="1">
    <location>
        <begin position="1"/>
        <end position="34"/>
    </location>
</feature>
<feature type="compositionally biased region" description="Basic residues" evidence="1">
    <location>
        <begin position="68"/>
        <end position="78"/>
    </location>
</feature>
<feature type="compositionally biased region" description="Basic and acidic residues" evidence="1">
    <location>
        <begin position="92"/>
        <end position="103"/>
    </location>
</feature>
<evidence type="ECO:0000313" key="4">
    <source>
        <dbReference type="Proteomes" id="UP000013827"/>
    </source>
</evidence>
<dbReference type="Proteomes" id="UP000013827">
    <property type="component" value="Unassembled WGS sequence"/>
</dbReference>
<dbReference type="eggNOG" id="KOG0113">
    <property type="taxonomic scope" value="Eukaryota"/>
</dbReference>
<evidence type="ECO:0000259" key="2">
    <source>
        <dbReference type="Pfam" id="PF12220"/>
    </source>
</evidence>